<evidence type="ECO:0000313" key="2">
    <source>
        <dbReference type="EMBL" id="MDH6215449.1"/>
    </source>
</evidence>
<reference evidence="2 3" key="1">
    <citation type="submission" date="2023-04" db="EMBL/GenBank/DDBJ databases">
        <title>Forest soil microbial communities from Buena Vista Peninsula, Colon Province, Panama.</title>
        <authorList>
            <person name="Bouskill N."/>
        </authorList>
    </citation>
    <scope>NUCLEOTIDE SEQUENCE [LARGE SCALE GENOMIC DNA]</scope>
    <source>
        <strain evidence="2 3">GGS1</strain>
    </source>
</reference>
<dbReference type="Proteomes" id="UP001160499">
    <property type="component" value="Unassembled WGS sequence"/>
</dbReference>
<name>A0ABT6LI33_9ACTN</name>
<gene>
    <name evidence="2" type="ORF">M2283_002753</name>
</gene>
<comment type="caution">
    <text evidence="2">The sequence shown here is derived from an EMBL/GenBank/DDBJ whole genome shotgun (WGS) entry which is preliminary data.</text>
</comment>
<protein>
    <recommendedName>
        <fullName evidence="1">DUF397 domain-containing protein</fullName>
    </recommendedName>
</protein>
<keyword evidence="3" id="KW-1185">Reference proteome</keyword>
<sequence length="63" mass="6542">MSTSGLTWFKSSYSSGGDGDCVEVAACPGTVHVRDSKDRQGPQLAVSPGTWADFLAHARGSAQ</sequence>
<dbReference type="Pfam" id="PF04149">
    <property type="entry name" value="DUF397"/>
    <property type="match status" value="1"/>
</dbReference>
<proteinExistence type="predicted"/>
<dbReference type="EMBL" id="JARXVH010000004">
    <property type="protein sequence ID" value="MDH6215449.1"/>
    <property type="molecule type" value="Genomic_DNA"/>
</dbReference>
<feature type="domain" description="DUF397" evidence="1">
    <location>
        <begin position="6"/>
        <end position="59"/>
    </location>
</feature>
<evidence type="ECO:0000259" key="1">
    <source>
        <dbReference type="Pfam" id="PF04149"/>
    </source>
</evidence>
<organism evidence="2 3">
    <name type="scientific">Streptomyces pseudovenezuelae</name>
    <dbReference type="NCBI Taxonomy" id="67350"/>
    <lineage>
        <taxon>Bacteria</taxon>
        <taxon>Bacillati</taxon>
        <taxon>Actinomycetota</taxon>
        <taxon>Actinomycetes</taxon>
        <taxon>Kitasatosporales</taxon>
        <taxon>Streptomycetaceae</taxon>
        <taxon>Streptomyces</taxon>
        <taxon>Streptomyces aurantiacus group</taxon>
    </lineage>
</organism>
<dbReference type="InterPro" id="IPR007278">
    <property type="entry name" value="DUF397"/>
</dbReference>
<evidence type="ECO:0000313" key="3">
    <source>
        <dbReference type="Proteomes" id="UP001160499"/>
    </source>
</evidence>
<dbReference type="RefSeq" id="WP_280876443.1">
    <property type="nucleotide sequence ID" value="NZ_JARXVH010000004.1"/>
</dbReference>
<accession>A0ABT6LI33</accession>